<dbReference type="AlphaFoldDB" id="A0AA41XJV8"/>
<evidence type="ECO:0000313" key="1">
    <source>
        <dbReference type="EMBL" id="MCS5726821.1"/>
    </source>
</evidence>
<dbReference type="EMBL" id="JANLCK010000007">
    <property type="protein sequence ID" value="MCS5726821.1"/>
    <property type="molecule type" value="Genomic_DNA"/>
</dbReference>
<proteinExistence type="predicted"/>
<dbReference type="RefSeq" id="WP_259529681.1">
    <property type="nucleotide sequence ID" value="NZ_JANLCK010000007.1"/>
</dbReference>
<dbReference type="PIRSF" id="PIRSF017349">
    <property type="entry name" value="UCP017349"/>
    <property type="match status" value="1"/>
</dbReference>
<dbReference type="Proteomes" id="UP001165587">
    <property type="component" value="Unassembled WGS sequence"/>
</dbReference>
<keyword evidence="2" id="KW-1185">Reference proteome</keyword>
<gene>
    <name evidence="1" type="ORF">N1028_13040</name>
</gene>
<dbReference type="Pfam" id="PF11349">
    <property type="entry name" value="DUF3151"/>
    <property type="match status" value="1"/>
</dbReference>
<evidence type="ECO:0000313" key="2">
    <source>
        <dbReference type="Proteomes" id="UP001165587"/>
    </source>
</evidence>
<name>A0AA41XJV8_9MICO</name>
<sequence>MSNQNLLGPPATLLPDEPEVREALTRAVGFDVDEVLEQTVKEHPTSSLAWATLSDRAWSRREPVQAYAYARVGYHRGLDALRRAGWKGHGPVPFSHEGNRGVLLALYTLRRAAEGIGETDEVVRLSEFLEGADPEAVAAIEAGER</sequence>
<comment type="caution">
    <text evidence="1">The sequence shown here is derived from an EMBL/GenBank/DDBJ whole genome shotgun (WGS) entry which is preliminary data.</text>
</comment>
<protein>
    <submittedName>
        <fullName evidence="1">DUF3151 domain-containing protein</fullName>
    </submittedName>
</protein>
<organism evidence="1 2">
    <name type="scientific">Herbiconiux oxytropis</name>
    <dbReference type="NCBI Taxonomy" id="2970915"/>
    <lineage>
        <taxon>Bacteria</taxon>
        <taxon>Bacillati</taxon>
        <taxon>Actinomycetota</taxon>
        <taxon>Actinomycetes</taxon>
        <taxon>Micrococcales</taxon>
        <taxon>Microbacteriaceae</taxon>
        <taxon>Herbiconiux</taxon>
    </lineage>
</organism>
<dbReference type="InterPro" id="IPR014487">
    <property type="entry name" value="DUF3151"/>
</dbReference>
<reference evidence="1" key="1">
    <citation type="submission" date="2022-08" db="EMBL/GenBank/DDBJ databases">
        <authorList>
            <person name="Deng Y."/>
            <person name="Han X.-F."/>
            <person name="Zhang Y.-Q."/>
        </authorList>
    </citation>
    <scope>NUCLEOTIDE SEQUENCE</scope>
    <source>
        <strain evidence="1">CPCC 203407</strain>
    </source>
</reference>
<accession>A0AA41XJV8</accession>